<organism evidence="7 8">
    <name type="scientific">Dolichospermum compactum NIES-806</name>
    <dbReference type="NCBI Taxonomy" id="1973481"/>
    <lineage>
        <taxon>Bacteria</taxon>
        <taxon>Bacillati</taxon>
        <taxon>Cyanobacteriota</taxon>
        <taxon>Cyanophyceae</taxon>
        <taxon>Nostocales</taxon>
        <taxon>Aphanizomenonaceae</taxon>
        <taxon>Dolichospermum</taxon>
        <taxon>Dolichospermum compactum</taxon>
    </lineage>
</organism>
<dbReference type="Proteomes" id="UP000218702">
    <property type="component" value="Chromosome"/>
</dbReference>
<dbReference type="KEGG" id="dcm:NIES806_01830"/>
<dbReference type="SUPFAM" id="SSF46785">
    <property type="entry name" value="Winged helix' DNA-binding domain"/>
    <property type="match status" value="1"/>
</dbReference>
<evidence type="ECO:0000259" key="5">
    <source>
        <dbReference type="Pfam" id="PF00891"/>
    </source>
</evidence>
<sequence length="348" mass="38410">MKITTVSPQSMDLMQMLTGYWVSQSIYAAAKLGIADYITDEEKSYIELANTTQTHEESLYRLLRALASVGIFIETSPGYFATTPMANLLRSDVPDSLRDVGIMLGDIEHQLSWGNIVHAVKTGESGFEKSFGMNLFDYYCQNPEAADIFDRSMTGFSKIEAAGVITDYNFTGINSLVDVGGGMGSLLTSILQAYPQMTGILFDLPHVIERAKLSIANKRGNTDDETSDRYQLVSGSFFEPLPPKQDAYLLKHIIHDWDDEKAIAILQQCRQAMAAHSKVLVVESVIPSGNEPFPGKFMDVNMLVMCTGGKERTAEEFFNIFKKAQLELVRIVPTRGMVSVVEGQAIGG</sequence>
<dbReference type="EMBL" id="AP018316">
    <property type="protein sequence ID" value="BAZ84003.1"/>
    <property type="molecule type" value="Genomic_DNA"/>
</dbReference>
<dbReference type="InterPro" id="IPR036390">
    <property type="entry name" value="WH_DNA-bd_sf"/>
</dbReference>
<dbReference type="PROSITE" id="PS51683">
    <property type="entry name" value="SAM_OMT_II"/>
    <property type="match status" value="1"/>
</dbReference>
<dbReference type="Gene3D" id="1.10.287.1350">
    <property type="match status" value="1"/>
</dbReference>
<dbReference type="Gene3D" id="1.10.10.10">
    <property type="entry name" value="Winged helix-like DNA-binding domain superfamily/Winged helix DNA-binding domain"/>
    <property type="match status" value="1"/>
</dbReference>
<dbReference type="OrthoDB" id="7418600at2"/>
<dbReference type="InterPro" id="IPR029063">
    <property type="entry name" value="SAM-dependent_MTases_sf"/>
</dbReference>
<feature type="domain" description="O-methyltransferase dimerisation" evidence="6">
    <location>
        <begin position="14"/>
        <end position="89"/>
    </location>
</feature>
<dbReference type="GO" id="GO:0046983">
    <property type="term" value="F:protein dimerization activity"/>
    <property type="evidence" value="ECO:0007669"/>
    <property type="project" value="InterPro"/>
</dbReference>
<dbReference type="Pfam" id="PF00891">
    <property type="entry name" value="Methyltransf_2"/>
    <property type="match status" value="1"/>
</dbReference>
<evidence type="ECO:0000256" key="2">
    <source>
        <dbReference type="ARBA" id="ARBA00022679"/>
    </source>
</evidence>
<dbReference type="Pfam" id="PF08100">
    <property type="entry name" value="Dimerisation"/>
    <property type="match status" value="1"/>
</dbReference>
<dbReference type="InterPro" id="IPR036388">
    <property type="entry name" value="WH-like_DNA-bd_sf"/>
</dbReference>
<dbReference type="SUPFAM" id="SSF53335">
    <property type="entry name" value="S-adenosyl-L-methionine-dependent methyltransferases"/>
    <property type="match status" value="1"/>
</dbReference>
<name>A0A1Z4UXU5_9CYAN</name>
<keyword evidence="3" id="KW-0949">S-adenosyl-L-methionine</keyword>
<evidence type="ECO:0000313" key="7">
    <source>
        <dbReference type="EMBL" id="BAZ84003.1"/>
    </source>
</evidence>
<dbReference type="InterPro" id="IPR016461">
    <property type="entry name" value="COMT-like"/>
</dbReference>
<gene>
    <name evidence="7" type="ORF">NIES806_01830</name>
</gene>
<dbReference type="InterPro" id="IPR012967">
    <property type="entry name" value="COMT_dimerisation"/>
</dbReference>
<dbReference type="GO" id="GO:0008171">
    <property type="term" value="F:O-methyltransferase activity"/>
    <property type="evidence" value="ECO:0007669"/>
    <property type="project" value="InterPro"/>
</dbReference>
<dbReference type="InterPro" id="IPR001077">
    <property type="entry name" value="COMT_C"/>
</dbReference>
<reference evidence="7 8" key="1">
    <citation type="submission" date="2017-06" db="EMBL/GenBank/DDBJ databases">
        <title>Genome sequencing of cyanobaciteial culture collection at National Institute for Environmental Studies (NIES).</title>
        <authorList>
            <person name="Hirose Y."/>
            <person name="Shimura Y."/>
            <person name="Fujisawa T."/>
            <person name="Nakamura Y."/>
            <person name="Kawachi M."/>
        </authorList>
    </citation>
    <scope>NUCLEOTIDE SEQUENCE [LARGE SCALE GENOMIC DNA]</scope>
    <source>
        <strain evidence="7 8">NIES-806</strain>
    </source>
</reference>
<evidence type="ECO:0000313" key="8">
    <source>
        <dbReference type="Proteomes" id="UP000218702"/>
    </source>
</evidence>
<dbReference type="RefSeq" id="WP_096662843.1">
    <property type="nucleotide sequence ID" value="NZ_AP018316.1"/>
</dbReference>
<dbReference type="AlphaFoldDB" id="A0A1Z4UXU5"/>
<protein>
    <submittedName>
        <fullName evidence="7">O-methyltransferase family 2</fullName>
    </submittedName>
</protein>
<feature type="domain" description="O-methyltransferase C-terminal" evidence="5">
    <location>
        <begin position="113"/>
        <end position="324"/>
    </location>
</feature>
<dbReference type="PIRSF" id="PIRSF005739">
    <property type="entry name" value="O-mtase"/>
    <property type="match status" value="1"/>
</dbReference>
<accession>A0A1Z4UXU5</accession>
<evidence type="ECO:0000259" key="6">
    <source>
        <dbReference type="Pfam" id="PF08100"/>
    </source>
</evidence>
<proteinExistence type="predicted"/>
<feature type="active site" description="Proton acceptor" evidence="4">
    <location>
        <position position="255"/>
    </location>
</feature>
<dbReference type="PANTHER" id="PTHR43712:SF2">
    <property type="entry name" value="O-METHYLTRANSFERASE CICE"/>
    <property type="match status" value="1"/>
</dbReference>
<keyword evidence="2 7" id="KW-0808">Transferase</keyword>
<evidence type="ECO:0000256" key="1">
    <source>
        <dbReference type="ARBA" id="ARBA00022603"/>
    </source>
</evidence>
<dbReference type="GO" id="GO:0032259">
    <property type="term" value="P:methylation"/>
    <property type="evidence" value="ECO:0007669"/>
    <property type="project" value="UniProtKB-KW"/>
</dbReference>
<dbReference type="PANTHER" id="PTHR43712">
    <property type="entry name" value="PUTATIVE (AFU_ORTHOLOGUE AFUA_4G14580)-RELATED"/>
    <property type="match status" value="1"/>
</dbReference>
<evidence type="ECO:0000256" key="4">
    <source>
        <dbReference type="PIRSR" id="PIRSR005739-1"/>
    </source>
</evidence>
<evidence type="ECO:0000256" key="3">
    <source>
        <dbReference type="ARBA" id="ARBA00022691"/>
    </source>
</evidence>
<dbReference type="Gene3D" id="3.40.50.150">
    <property type="entry name" value="Vaccinia Virus protein VP39"/>
    <property type="match status" value="1"/>
</dbReference>
<keyword evidence="1 7" id="KW-0489">Methyltransferase</keyword>
<keyword evidence="8" id="KW-1185">Reference proteome</keyword>